<evidence type="ECO:0000256" key="3">
    <source>
        <dbReference type="ARBA" id="ARBA00005119"/>
    </source>
</evidence>
<evidence type="ECO:0000256" key="16">
    <source>
        <dbReference type="RuleBase" id="RU003938"/>
    </source>
</evidence>
<feature type="transmembrane region" description="Helical" evidence="18">
    <location>
        <begin position="450"/>
        <end position="476"/>
    </location>
</feature>
<dbReference type="GO" id="GO:0004605">
    <property type="term" value="F:phosphatidate cytidylyltransferase activity"/>
    <property type="evidence" value="ECO:0007669"/>
    <property type="project" value="UniProtKB-EC"/>
</dbReference>
<evidence type="ECO:0000256" key="10">
    <source>
        <dbReference type="ARBA" id="ARBA00022695"/>
    </source>
</evidence>
<comment type="similarity">
    <text evidence="5 16">Belongs to the CDS family.</text>
</comment>
<dbReference type="GO" id="GO:0008654">
    <property type="term" value="P:phospholipid biosynthetic process"/>
    <property type="evidence" value="ECO:0007669"/>
    <property type="project" value="UniProtKB-KW"/>
</dbReference>
<feature type="transmembrane region" description="Helical" evidence="18">
    <location>
        <begin position="353"/>
        <end position="374"/>
    </location>
</feature>
<dbReference type="InterPro" id="IPR016720">
    <property type="entry name" value="PC_Trfase_euk"/>
</dbReference>
<keyword evidence="8 16" id="KW-0808">Transferase</keyword>
<evidence type="ECO:0000256" key="11">
    <source>
        <dbReference type="ARBA" id="ARBA00022989"/>
    </source>
</evidence>
<proteinExistence type="inferred from homology"/>
<feature type="compositionally biased region" description="Low complexity" evidence="17">
    <location>
        <begin position="314"/>
        <end position="323"/>
    </location>
</feature>
<dbReference type="InterPro" id="IPR000374">
    <property type="entry name" value="PC_trans"/>
</dbReference>
<sequence>MARGKSHGMLGVAQPGIASQSRFAALQMDVGGDDSSDDDDARLPVPATASTASPSKKALQRQRQKLRKKASNLQLNGAGGGGTDSDVSAVSPNQDPPVPPVSAPLQASTNGSEEEEEEHRHTVVEKPEEEKSFADAVKEDRDNQPEGTKVAMRVPPAVPASVTTDGESADEYGGEEDDDDSSSDEEEEEEEEKDRSQQPSTSTLSEPVAAVKEAVKSVLPASSSPRQQPSSSPAAQQTQQPTTQAYTGADHDPNKKLKAVLQRTVWGVVMAAGAIGLVCMGHVYVIALVFIIQAVVFKELTALFDAGYAHPPHSAAGAAGADGETTKVSTRTPEREAKRKGRKEERERWSRKMAWYFFAVTNYYLYGESLIYYFKHILTLQASFLPTAYTFAQHHRLISFGLYTIGFVSFVATLNRASLRRQFSLFGWIHMSLLLIVVSSHFIVNNILEGMIWFWVPISLVIVNDVAAYVCGMLFGRHQLIKLSPKKTVEGFVGALIVTMIFAYFWGTFFMRFNYMICPVQDLSTSVFSNIKCQPNHVFEWHRLPIPASVTALLEQITRKHITAIPYAPFQLHSIVLAAFASLVAPFGGFFASGFKRAAGIKDFGNSLPGHGGFLDRMDCQFLMGLFTFVYHSSLVREIHASPSQILSAFATLTTEQQVQVLEMLKHVVDHKSVRA</sequence>
<feature type="compositionally biased region" description="Basic residues" evidence="17">
    <location>
        <begin position="58"/>
        <end position="70"/>
    </location>
</feature>
<dbReference type="PANTHER" id="PTHR13773">
    <property type="entry name" value="PHOSPHATIDATE CYTIDYLYLTRANSFERASE"/>
    <property type="match status" value="1"/>
</dbReference>
<organism evidence="19 20">
    <name type="scientific">Rhodotorula mucilaginosa</name>
    <name type="common">Yeast</name>
    <name type="synonym">Rhodotorula rubra</name>
    <dbReference type="NCBI Taxonomy" id="5537"/>
    <lineage>
        <taxon>Eukaryota</taxon>
        <taxon>Fungi</taxon>
        <taxon>Dikarya</taxon>
        <taxon>Basidiomycota</taxon>
        <taxon>Pucciniomycotina</taxon>
        <taxon>Microbotryomycetes</taxon>
        <taxon>Sporidiobolales</taxon>
        <taxon>Sporidiobolaceae</taxon>
        <taxon>Rhodotorula</taxon>
    </lineage>
</organism>
<keyword evidence="14" id="KW-0594">Phospholipid biosynthesis</keyword>
<comment type="pathway">
    <text evidence="4">Lipid metabolism.</text>
</comment>
<dbReference type="EC" id="2.7.7.41" evidence="6 16"/>
<comment type="caution">
    <text evidence="19">The sequence shown here is derived from an EMBL/GenBank/DDBJ whole genome shotgun (WGS) entry which is preliminary data.</text>
</comment>
<evidence type="ECO:0000256" key="14">
    <source>
        <dbReference type="ARBA" id="ARBA00023209"/>
    </source>
</evidence>
<keyword evidence="10 16" id="KW-0548">Nucleotidyltransferase</keyword>
<name>A0A9P6VYH3_RHOMI</name>
<accession>A0A9P6VYH3</accession>
<dbReference type="OrthoDB" id="10260889at2759"/>
<feature type="transmembrane region" description="Helical" evidence="18">
    <location>
        <begin position="488"/>
        <end position="506"/>
    </location>
</feature>
<evidence type="ECO:0000256" key="18">
    <source>
        <dbReference type="SAM" id="Phobius"/>
    </source>
</evidence>
<feature type="region of interest" description="Disordered" evidence="17">
    <location>
        <begin position="314"/>
        <end position="343"/>
    </location>
</feature>
<keyword evidence="20" id="KW-1185">Reference proteome</keyword>
<feature type="region of interest" description="Disordered" evidence="17">
    <location>
        <begin position="24"/>
        <end position="251"/>
    </location>
</feature>
<reference evidence="19 20" key="1">
    <citation type="submission" date="2020-11" db="EMBL/GenBank/DDBJ databases">
        <title>Kefir isolates.</title>
        <authorList>
            <person name="Marcisauskas S."/>
            <person name="Kim Y."/>
            <person name="Blasche S."/>
        </authorList>
    </citation>
    <scope>NUCLEOTIDE SEQUENCE [LARGE SCALE GENOMIC DNA]</scope>
    <source>
        <strain evidence="19 20">KR</strain>
    </source>
</reference>
<feature type="transmembrane region" description="Helical" evidence="18">
    <location>
        <begin position="394"/>
        <end position="413"/>
    </location>
</feature>
<keyword evidence="9 16" id="KW-0812">Transmembrane</keyword>
<evidence type="ECO:0000256" key="4">
    <source>
        <dbReference type="ARBA" id="ARBA00005189"/>
    </source>
</evidence>
<keyword evidence="7" id="KW-0444">Lipid biosynthesis</keyword>
<evidence type="ECO:0000256" key="2">
    <source>
        <dbReference type="ARBA" id="ARBA00004141"/>
    </source>
</evidence>
<dbReference type="EMBL" id="PUHQ01000064">
    <property type="protein sequence ID" value="KAG0658591.1"/>
    <property type="molecule type" value="Genomic_DNA"/>
</dbReference>
<keyword evidence="15" id="KW-1208">Phospholipid metabolism</keyword>
<feature type="compositionally biased region" description="Basic and acidic residues" evidence="17">
    <location>
        <begin position="118"/>
        <end position="144"/>
    </location>
</feature>
<evidence type="ECO:0000256" key="1">
    <source>
        <dbReference type="ARBA" id="ARBA00001698"/>
    </source>
</evidence>
<dbReference type="Proteomes" id="UP000777482">
    <property type="component" value="Unassembled WGS sequence"/>
</dbReference>
<keyword evidence="12" id="KW-0443">Lipid metabolism</keyword>
<evidence type="ECO:0000256" key="6">
    <source>
        <dbReference type="ARBA" id="ARBA00012487"/>
    </source>
</evidence>
<feature type="compositionally biased region" description="Low complexity" evidence="17">
    <location>
        <begin position="46"/>
        <end position="57"/>
    </location>
</feature>
<comment type="catalytic activity">
    <reaction evidence="1 16">
        <text>a 1,2-diacyl-sn-glycero-3-phosphate + CTP + H(+) = a CDP-1,2-diacyl-sn-glycerol + diphosphate</text>
        <dbReference type="Rhea" id="RHEA:16229"/>
        <dbReference type="ChEBI" id="CHEBI:15378"/>
        <dbReference type="ChEBI" id="CHEBI:33019"/>
        <dbReference type="ChEBI" id="CHEBI:37563"/>
        <dbReference type="ChEBI" id="CHEBI:58332"/>
        <dbReference type="ChEBI" id="CHEBI:58608"/>
        <dbReference type="EC" id="2.7.7.41"/>
    </reaction>
</comment>
<evidence type="ECO:0000313" key="19">
    <source>
        <dbReference type="EMBL" id="KAG0658591.1"/>
    </source>
</evidence>
<dbReference type="Pfam" id="PF01148">
    <property type="entry name" value="CTP_transf_1"/>
    <property type="match status" value="1"/>
</dbReference>
<feature type="compositionally biased region" description="Acidic residues" evidence="17">
    <location>
        <begin position="167"/>
        <end position="192"/>
    </location>
</feature>
<protein>
    <recommendedName>
        <fullName evidence="6 16">Phosphatidate cytidylyltransferase</fullName>
        <ecNumber evidence="6 16">2.7.7.41</ecNumber>
    </recommendedName>
</protein>
<dbReference type="GO" id="GO:0005789">
    <property type="term" value="C:endoplasmic reticulum membrane"/>
    <property type="evidence" value="ECO:0007669"/>
    <property type="project" value="TreeGrafter"/>
</dbReference>
<feature type="compositionally biased region" description="Low complexity" evidence="17">
    <location>
        <begin position="220"/>
        <end position="245"/>
    </location>
</feature>
<evidence type="ECO:0000313" key="20">
    <source>
        <dbReference type="Proteomes" id="UP000777482"/>
    </source>
</evidence>
<feature type="transmembrane region" description="Helical" evidence="18">
    <location>
        <begin position="425"/>
        <end position="444"/>
    </location>
</feature>
<feature type="compositionally biased region" description="Basic and acidic residues" evidence="17">
    <location>
        <begin position="332"/>
        <end position="343"/>
    </location>
</feature>
<feature type="transmembrane region" description="Helical" evidence="18">
    <location>
        <begin position="570"/>
        <end position="592"/>
    </location>
</feature>
<keyword evidence="13 18" id="KW-0472">Membrane</keyword>
<comment type="pathway">
    <text evidence="3 16">Phospholipid metabolism; CDP-diacylglycerol biosynthesis; CDP-diacylglycerol from sn-glycerol 3-phosphate: step 3/3.</text>
</comment>
<evidence type="ECO:0000256" key="12">
    <source>
        <dbReference type="ARBA" id="ARBA00023098"/>
    </source>
</evidence>
<evidence type="ECO:0000256" key="17">
    <source>
        <dbReference type="SAM" id="MobiDB-lite"/>
    </source>
</evidence>
<evidence type="ECO:0000256" key="9">
    <source>
        <dbReference type="ARBA" id="ARBA00022692"/>
    </source>
</evidence>
<dbReference type="PROSITE" id="PS01315">
    <property type="entry name" value="CDS"/>
    <property type="match status" value="1"/>
</dbReference>
<feature type="transmembrane region" description="Helical" evidence="18">
    <location>
        <begin position="265"/>
        <end position="292"/>
    </location>
</feature>
<dbReference type="PANTHER" id="PTHR13773:SF8">
    <property type="entry name" value="PHOSPHATIDATE CYTIDYLYLTRANSFERASE, PHOTORECEPTOR-SPECIFIC"/>
    <property type="match status" value="1"/>
</dbReference>
<evidence type="ECO:0000256" key="13">
    <source>
        <dbReference type="ARBA" id="ARBA00023136"/>
    </source>
</evidence>
<feature type="compositionally biased region" description="Acidic residues" evidence="17">
    <location>
        <begin position="31"/>
        <end position="40"/>
    </location>
</feature>
<gene>
    <name evidence="19" type="ORF">C6P46_005711</name>
</gene>
<comment type="subcellular location">
    <subcellularLocation>
        <location evidence="2">Membrane</location>
        <topology evidence="2">Multi-pass membrane protein</topology>
    </subcellularLocation>
</comment>
<evidence type="ECO:0000256" key="8">
    <source>
        <dbReference type="ARBA" id="ARBA00022679"/>
    </source>
</evidence>
<evidence type="ECO:0000256" key="15">
    <source>
        <dbReference type="ARBA" id="ARBA00023264"/>
    </source>
</evidence>
<evidence type="ECO:0000256" key="5">
    <source>
        <dbReference type="ARBA" id="ARBA00010185"/>
    </source>
</evidence>
<dbReference type="AlphaFoldDB" id="A0A9P6VYH3"/>
<keyword evidence="11 18" id="KW-1133">Transmembrane helix</keyword>
<evidence type="ECO:0000256" key="7">
    <source>
        <dbReference type="ARBA" id="ARBA00022516"/>
    </source>
</evidence>